<dbReference type="Pfam" id="PF06985">
    <property type="entry name" value="HET"/>
    <property type="match status" value="1"/>
</dbReference>
<reference evidence="2 3" key="1">
    <citation type="journal article" date="2024" name="Front Chem Biol">
        <title>Unveiling the potential of Daldinia eschscholtzii MFLUCC 19-0629 through bioactivity and bioinformatics studies for enhanced sustainable agriculture production.</title>
        <authorList>
            <person name="Brooks S."/>
            <person name="Weaver J.A."/>
            <person name="Klomchit A."/>
            <person name="Alharthi S.A."/>
            <person name="Onlamun T."/>
            <person name="Nurani R."/>
            <person name="Vong T.K."/>
            <person name="Alberti F."/>
            <person name="Greco C."/>
        </authorList>
    </citation>
    <scope>NUCLEOTIDE SEQUENCE [LARGE SCALE GENOMIC DNA]</scope>
    <source>
        <strain evidence="2">MFLUCC 19-0629</strain>
    </source>
</reference>
<evidence type="ECO:0000313" key="3">
    <source>
        <dbReference type="Proteomes" id="UP001369815"/>
    </source>
</evidence>
<dbReference type="PANTHER" id="PTHR33112:SF1">
    <property type="entry name" value="HETEROKARYON INCOMPATIBILITY DOMAIN-CONTAINING PROTEIN"/>
    <property type="match status" value="1"/>
</dbReference>
<protein>
    <recommendedName>
        <fullName evidence="1">Heterokaryon incompatibility domain-containing protein</fullName>
    </recommendedName>
</protein>
<gene>
    <name evidence="2" type="ORF">Daesc_007945</name>
</gene>
<comment type="caution">
    <text evidence="2">The sequence shown here is derived from an EMBL/GenBank/DDBJ whole genome shotgun (WGS) entry which is preliminary data.</text>
</comment>
<dbReference type="PANTHER" id="PTHR33112">
    <property type="entry name" value="DOMAIN PROTEIN, PUTATIVE-RELATED"/>
    <property type="match status" value="1"/>
</dbReference>
<feature type="domain" description="Heterokaryon incompatibility" evidence="1">
    <location>
        <begin position="133"/>
        <end position="275"/>
    </location>
</feature>
<dbReference type="InterPro" id="IPR010730">
    <property type="entry name" value="HET"/>
</dbReference>
<dbReference type="Proteomes" id="UP001369815">
    <property type="component" value="Unassembled WGS sequence"/>
</dbReference>
<keyword evidence="3" id="KW-1185">Reference proteome</keyword>
<accession>A0AAX6MFI2</accession>
<dbReference type="EMBL" id="JBANMG010000007">
    <property type="protein sequence ID" value="KAK6951410.1"/>
    <property type="molecule type" value="Genomic_DNA"/>
</dbReference>
<proteinExistence type="predicted"/>
<dbReference type="AlphaFoldDB" id="A0AAX6MFI2"/>
<evidence type="ECO:0000313" key="2">
    <source>
        <dbReference type="EMBL" id="KAK6951410.1"/>
    </source>
</evidence>
<organism evidence="2 3">
    <name type="scientific">Daldinia eschscholtzii</name>
    <dbReference type="NCBI Taxonomy" id="292717"/>
    <lineage>
        <taxon>Eukaryota</taxon>
        <taxon>Fungi</taxon>
        <taxon>Dikarya</taxon>
        <taxon>Ascomycota</taxon>
        <taxon>Pezizomycotina</taxon>
        <taxon>Sordariomycetes</taxon>
        <taxon>Xylariomycetidae</taxon>
        <taxon>Xylariales</taxon>
        <taxon>Hypoxylaceae</taxon>
        <taxon>Daldinia</taxon>
    </lineage>
</organism>
<evidence type="ECO:0000259" key="1">
    <source>
        <dbReference type="Pfam" id="PF06985"/>
    </source>
</evidence>
<sequence>MPSDQGGYELRALGYSPLSYSGTSYEYDEHFLSLFVHPSTNELGWEDSWPGSRFFAELKRRCCIIIERISDRPEPIVKTYSQKFDAQVVVDWIARCTSLDGTKCCPSRQPIRDLYLIDCYERTVVAAKGSPAYIALSYVWAPSSDVNVNYRLRLGENCDTPLPDNLSLTIQDAIAVTKSLGFRYLWVDKFCIAQNELEIKHSQIMQMDAVYANSELTIIAAAGQDENYGLPGVSRRPRVAMPTVELNGVRLSWFREPRRLIRESKWNTRGWTYQEAFLARRRLVFLDEQMYFECESASYSEMVPEFSIPAYKNSVNNDGIWNISSKSTDLLLDFCTKIVGDYTARELGYDGDSLLALVGVLNYLRKADSCFKHVWGVPWDLDKKYIANFREEWGLACDIFALGLCWTHVRDCWVGRGRPRRRSAAFSFSVVPTSVPPSWTWAGWAGPVDWKQSIRFHRRIFRSAVQTQHFHLEDQHGNTTAVSTIAESGDLGENLRYPILSIETWAIPPDKVEPYRIGDSRVYWRVYKYTVGWISLSEGVYSRFDIFNRLSEIGGRWRCILLGIFEFAHLGRRDEIIFLILRKERDEDLWVRIGAMMLVSRVDGTVDRAEQHFLSSFPRERFRIK</sequence>
<name>A0AAX6MFI2_9PEZI</name>